<dbReference type="KEGG" id="bgm:CAL15_06140"/>
<dbReference type="FunFam" id="2.30.38.10:FF:000001">
    <property type="entry name" value="Non-ribosomal peptide synthetase PvdI"/>
    <property type="match status" value="1"/>
</dbReference>
<dbReference type="InterPro" id="IPR000873">
    <property type="entry name" value="AMP-dep_synth/lig_dom"/>
</dbReference>
<dbReference type="GO" id="GO:0043041">
    <property type="term" value="P:amino acid activation for nonribosomal peptide biosynthetic process"/>
    <property type="evidence" value="ECO:0007669"/>
    <property type="project" value="TreeGrafter"/>
</dbReference>
<dbReference type="RefSeq" id="WP_086077769.1">
    <property type="nucleotide sequence ID" value="NZ_CP021111.1"/>
</dbReference>
<keyword evidence="9" id="KW-1185">Reference proteome</keyword>
<dbReference type="FunFam" id="3.40.50.980:FF:000001">
    <property type="entry name" value="Non-ribosomal peptide synthetase"/>
    <property type="match status" value="1"/>
</dbReference>
<dbReference type="Gene3D" id="3.30.300.30">
    <property type="match status" value="2"/>
</dbReference>
<keyword evidence="5" id="KW-0560">Oxidoreductase</keyword>
<dbReference type="GO" id="GO:0005737">
    <property type="term" value="C:cytoplasm"/>
    <property type="evidence" value="ECO:0007669"/>
    <property type="project" value="TreeGrafter"/>
</dbReference>
<dbReference type="GO" id="GO:0031177">
    <property type="term" value="F:phosphopantetheine binding"/>
    <property type="evidence" value="ECO:0007669"/>
    <property type="project" value="InterPro"/>
</dbReference>
<dbReference type="InterPro" id="IPR009081">
    <property type="entry name" value="PP-bd_ACP"/>
</dbReference>
<dbReference type="STRING" id="463040.CAL15_06140"/>
<evidence type="ECO:0000256" key="2">
    <source>
        <dbReference type="ARBA" id="ARBA00006432"/>
    </source>
</evidence>
<evidence type="ECO:0000259" key="7">
    <source>
        <dbReference type="PROSITE" id="PS50075"/>
    </source>
</evidence>
<feature type="region of interest" description="Disordered" evidence="6">
    <location>
        <begin position="3071"/>
        <end position="3098"/>
    </location>
</feature>
<dbReference type="InterPro" id="IPR020845">
    <property type="entry name" value="AMP-binding_CS"/>
</dbReference>
<organism evidence="8 9">
    <name type="scientific">Bordetella genomosp. 13</name>
    <dbReference type="NCBI Taxonomy" id="463040"/>
    <lineage>
        <taxon>Bacteria</taxon>
        <taxon>Pseudomonadati</taxon>
        <taxon>Pseudomonadota</taxon>
        <taxon>Betaproteobacteria</taxon>
        <taxon>Burkholderiales</taxon>
        <taxon>Alcaligenaceae</taxon>
        <taxon>Bordetella</taxon>
    </lineage>
</organism>
<dbReference type="PROSITE" id="PS00455">
    <property type="entry name" value="AMP_BINDING"/>
    <property type="match status" value="1"/>
</dbReference>
<dbReference type="PROSITE" id="PS00012">
    <property type="entry name" value="PHOSPHOPANTETHEINE"/>
    <property type="match status" value="1"/>
</dbReference>
<evidence type="ECO:0000313" key="9">
    <source>
        <dbReference type="Proteomes" id="UP000194161"/>
    </source>
</evidence>
<dbReference type="CDD" id="cd19543">
    <property type="entry name" value="DCL_NRPS"/>
    <property type="match status" value="1"/>
</dbReference>
<dbReference type="Pfam" id="PF13193">
    <property type="entry name" value="AMP-binding_C"/>
    <property type="match status" value="1"/>
</dbReference>
<dbReference type="Pfam" id="PF00501">
    <property type="entry name" value="AMP-binding"/>
    <property type="match status" value="2"/>
</dbReference>
<dbReference type="SUPFAM" id="SSF47336">
    <property type="entry name" value="ACP-like"/>
    <property type="match status" value="2"/>
</dbReference>
<dbReference type="SUPFAM" id="SSF56801">
    <property type="entry name" value="Acetyl-CoA synthetase-like"/>
    <property type="match status" value="2"/>
</dbReference>
<dbReference type="EMBL" id="CP021111">
    <property type="protein sequence ID" value="ARP93998.1"/>
    <property type="molecule type" value="Genomic_DNA"/>
</dbReference>
<keyword evidence="4" id="KW-0597">Phosphoprotein</keyword>
<dbReference type="Gene3D" id="2.30.38.10">
    <property type="entry name" value="Luciferase, Domain 3"/>
    <property type="match status" value="2"/>
</dbReference>
<dbReference type="FunFam" id="3.40.50.12780:FF:000012">
    <property type="entry name" value="Non-ribosomal peptide synthetase"/>
    <property type="match status" value="1"/>
</dbReference>
<dbReference type="InterPro" id="IPR010071">
    <property type="entry name" value="AA_adenyl_dom"/>
</dbReference>
<name>A0A1W6Z9B0_9BORD</name>
<dbReference type="InterPro" id="IPR025110">
    <property type="entry name" value="AMP-bd_C"/>
</dbReference>
<dbReference type="InterPro" id="IPR001242">
    <property type="entry name" value="Condensation_dom"/>
</dbReference>
<dbReference type="OrthoDB" id="8826085at2"/>
<feature type="compositionally biased region" description="Low complexity" evidence="6">
    <location>
        <begin position="3079"/>
        <end position="3089"/>
    </location>
</feature>
<dbReference type="SUPFAM" id="SSF51197">
    <property type="entry name" value="Clavaminate synthase-like"/>
    <property type="match status" value="1"/>
</dbReference>
<dbReference type="Proteomes" id="UP000194161">
    <property type="component" value="Chromosome"/>
</dbReference>
<dbReference type="Gene3D" id="3.40.50.980">
    <property type="match status" value="4"/>
</dbReference>
<sequence>MAQAASFVALAERYQALPPARKAQFLEGLRERGIPFQALPVVPALERRQPTGAGPLVLPAAPSQHGLWLSWQLDPDSPAYNMAGVLDLDGALDPFALQAALETLAQRHEPLRTTFGTDEAGMLRQYVHARTAPPLPLNDLSMLSTDEARRQADVQSRADADQAFDLARGPLWRVRLLRLAPRRHELVLTLHHIICDGESIPVLMRDLARAYEAAILGRAVVEPAPLAVQAGDYAAWQQAWLEAGEGRRQLEHWRARLDVAAPPAALPLDRPRQAGRGDAAGSLRVQWPEALSESLRALARAHSVSTFCAVLAVLKLALYRLGGQRDVPVGVPIADRARPQTRDMVAYLVNVQVMRAPLDPHAGFDALLVAVRDALVDGMQAGDLPFHQLVEGLAPERLPGCHPLFQVKCTEQRNAGREREIGAGELRMRLRELPAARAHFDLSVDVCDEGAITLHLVYASELFEARTMTLLAEQLGAIAQWVTRHPALPLHRMDLVRCAAPAQGEDMAVPASDVLSLWRAGVLRSGTQARVYDEPAGEARSLTFADLDARSDRLAEQLRRDGVGPERVAAVQAPRGIDMVLGMLAVLKAGGVFLPLDPALPVERLRYQLEDSGACCVLASTRPAYLAGSAAWVPLDVELDGPPVRHAGAIPHAAQGAYLIYTSGSTGRPKGVLVSHGALANYVQAVLQRLDLPADASMAMVSTVAADLGHTVLFGALCSGRSLHLLSAERAFDPDAFAEYMAEYRVGVLKIVPSHLQSLLSAGRPHDVLPRTALVLGGEPTSWPLLQRVRDLAPPCRVFNHYGPTETTVGALAQPADGAWAWSASVPMGRALAGLQAWVLDEDLNPVPLGGTGQLYLGGAGVARGYVGRPSLTAERFVPHPLGTGERLYRTGDRVRSLPDGAFEFLGRVDHQVKIRGYRVEPQEIANMLRSREGVRAAEVLARAMPGDDRLALCAYVVLESGAAADVDALRTWLATVVPDYMVPAHWAVLPALPLGPNGKIDRRALPAIAPTTERMADGDAPQGPVEEILAGVWRQLLKVEHVGRHDNFFELGGDSIISLQIIARTRKQGYKLSPKQVFEHQTIAALAAVAQPVAAAAPPAGAQPAVQRAMGAGTNVAADTPPLLPLARAFFDETPEAGSHWNQAVMVAPAAHLDAQRLELALQRVVEAHPALAQPYAPDGRAGAAARPAAPILWRREAAGDDALAVCEAAQRSLDLSRGVLLRAVLIEAGECAQRLLLVAHHLVVDGVSWRILLEDLAQAYRALADGRPVELAPRGSDASSWAARLAEMAAGERGRAELPHWRTLGADLPPLPWADTSAAPRHAEAAQALTLLDADDTRRLLALGARMGGMDAVLLAALARVLARWSGQRAFLLRREAHGRDAAFEDLDVSRTLGWFTATYPFVLAVREGWADQVAAVRDAAAALPAQGLHYAALRHLGPEPVRTALRDARQPDLTFNYLGRLDAGVGEQFDAAGWRLVDEPCGATRAPQSRMSTPVTIDGAVYGDALRLTWTFDRRWLAQDVAQSLAGHYAETLREMLDAAAPTERYALGPMQQGMLFHTLIDGGAGAYVNQLRIDIDGLDAARLRAAWERMLERHDILRTGFDTAGDAPQQVVAPAASLPWQEFDARGWPDDGAIDALALAQREQVFVLHQPPLMRVLLLRTSDARHHLVWTYHHLLLDGWSTSQLLAELFTLYADAQALAQWPPAPRYRDYIDWLSQADAEGSLAFWRAQLHAVEAPTLLAPPADNAAIASAGFEPGVLAATVPAALLARLQAGARRQRVTLNTLVQGAWALLLARHTGQRQVLFGATVSGRPQALPDAERMLGLFINTLPVRVDVDAARTCGDWLRELQAYNLAAREHEHVPLYQIQRQAGHAALFDTILVFENYPVDAALQSEAVARMGLRFGQPVNREQTAYPLTVSAILAGQGRHAALGDEAALTMRYGYARHVFDGAQVQALHRRLQALLESLADAALADSPVALDAAWRQPDDERAWLENVAGAAADYGAYVPVHRQFEAQARIRPDAVALVSDERTLSYADLNRRANALAWRLMARGAGPDRLVGISARRSPEMVIGLLAILKSGAAYVPLDPDYPPQRLAYMMQDSGVSLLVAPSGLTDMLAVPPGIEVIEPDDSQRDDDPAVALHPASLAYAIYTSGSTGQPKCAANHHQALHNRLAWMQQAYPIAPGDVVLQKTPFSFDVSVWEFFWPLSVGARLALAAPGEHRDPRRLARRIVAQGVTTLHFVPAMLQEFLADPAALECKGLRRIICSGEALPASVAQRAMSLLPQAALYNLYGPTEAAIDVTHWTCGPADVGSVPIGRAIGNITLRILDADLHPAPPGTAGELYLGGVGLARGYHARPALTAQRFVPDPLGKAGERLYRTGDLCRWRADGAVEYLGRLDHQVKLRGLRVELGEIEAQLLGQPQVREAVVVARDEAAGPRLVAYVVPQADAATPLGPALREAMSRALPDFMVPAVWVELERLPLSPNGKVDRKALPAPQASEPAGAPAAPRTDNERRLAALWCELLGIEADLIGRDSHFFECGGHSVLAIRLVARLRHSLGDAAPELADVFTHPVLHALAAHLDRLAALPAGPRLPALAPVPRGGRLTLSLAQERLWLVDRLAGGTSAYNMPAALALRGPLDPEAVQAALDALLRRHEVLRTGYPEDPEEGGPIALVHEGARLALERVDLSDLPQAERGQRLDALRLAHASARFDLARAPLARATLVRLGIDEHVLLFAMHHLVADGWSIGVLMRDFGQAYRACGRGGEPASQPAPVQYADYAAWQRQVLRGERLRALTDYWRAQLQGLDARPPLAGDHPRPAVADTRGDAVALHLPGALCARLDALAHARGATRFMVLKAAFDVLAHRVSGRDDLVVGTDVAGRDQPALQDLVGFFVNVVPLRSRWRADASFLDHLDAVRGTLLQAYAHEALPFDRIVDSAAVPRDRRWNPLVQWLFVMQNTPAGAFDIPGLSAGMLAPTWRQSKFDMALFLASDEADPGAVRGDWVYATAVFERATVERLAQAWVQLLAQIAEAPERAVGGYALPIPEDTSAMTATNTLAGKSGKLDKLRRAAPGRPQGGPAAPEPQTRSSLLAPGREFPVVIEPASQDLDPIAWARGQRDFIESTLCRHGGILFRGFGLKTPADFEAFAEAIQPGLYGAYGDLPKKEGGKNTYRSTPYPERQMILYHNESAHLERWPRKQWFFCELPAPVGGATPIVDCREMLRVLPPDVVRQFEQKELLYVRTFAPRFDVSWQDFFKTDDAAAVEARCDAAGVQWRWIDVPGSGGAQREFQTRTRCPAVIVHPVTGERSFFNQVQLHHVFCLDAELRRDLLAMVGVERLPRNVMYGDGTPIPDEVMEIVGQAYERCAVRFDWRHGDVVMLDNMLAAHARDPYQGPRKIVVAMGDMVERARLAPAAVSAAERQLQGERHE</sequence>
<feature type="region of interest" description="Disordered" evidence="6">
    <location>
        <begin position="2493"/>
        <end position="2517"/>
    </location>
</feature>
<comment type="cofactor">
    <cofactor evidence="1">
        <name>pantetheine 4'-phosphate</name>
        <dbReference type="ChEBI" id="CHEBI:47942"/>
    </cofactor>
</comment>
<dbReference type="SMART" id="SM00823">
    <property type="entry name" value="PKS_PP"/>
    <property type="match status" value="2"/>
</dbReference>
<accession>A0A1W6Z9B0</accession>
<dbReference type="CDD" id="cd19531">
    <property type="entry name" value="LCL_NRPS-like"/>
    <property type="match status" value="2"/>
</dbReference>
<comment type="similarity">
    <text evidence="2">Belongs to the ATP-dependent AMP-binding enzyme family.</text>
</comment>
<feature type="domain" description="Carrier" evidence="7">
    <location>
        <begin position="2514"/>
        <end position="2592"/>
    </location>
</feature>
<dbReference type="Gene3D" id="3.30.559.10">
    <property type="entry name" value="Chloramphenicol acetyltransferase-like domain"/>
    <property type="match status" value="4"/>
</dbReference>
<dbReference type="Gene3D" id="1.10.1200.10">
    <property type="entry name" value="ACP-like"/>
    <property type="match status" value="2"/>
</dbReference>
<dbReference type="CDD" id="cd17646">
    <property type="entry name" value="A_NRPS_AB3403-like"/>
    <property type="match status" value="1"/>
</dbReference>
<feature type="domain" description="Carrier" evidence="7">
    <location>
        <begin position="1021"/>
        <end position="1095"/>
    </location>
</feature>
<dbReference type="GO" id="GO:0044550">
    <property type="term" value="P:secondary metabolite biosynthetic process"/>
    <property type="evidence" value="ECO:0007669"/>
    <property type="project" value="UniProtKB-ARBA"/>
</dbReference>
<dbReference type="PANTHER" id="PTHR45527">
    <property type="entry name" value="NONRIBOSOMAL PEPTIDE SYNTHETASE"/>
    <property type="match status" value="1"/>
</dbReference>
<dbReference type="Gene3D" id="3.30.559.30">
    <property type="entry name" value="Nonribosomal peptide synthetase, condensation domain"/>
    <property type="match status" value="4"/>
</dbReference>
<evidence type="ECO:0000256" key="6">
    <source>
        <dbReference type="SAM" id="MobiDB-lite"/>
    </source>
</evidence>
<evidence type="ECO:0000256" key="4">
    <source>
        <dbReference type="ARBA" id="ARBA00022553"/>
    </source>
</evidence>
<evidence type="ECO:0000256" key="1">
    <source>
        <dbReference type="ARBA" id="ARBA00001957"/>
    </source>
</evidence>
<reference evidence="8 9" key="1">
    <citation type="submission" date="2017-05" db="EMBL/GenBank/DDBJ databases">
        <title>Complete and WGS of Bordetella genogroups.</title>
        <authorList>
            <person name="Spilker T."/>
            <person name="LiPuma J."/>
        </authorList>
    </citation>
    <scope>NUCLEOTIDE SEQUENCE [LARGE SCALE GENOMIC DNA]</scope>
    <source>
        <strain evidence="8 9">AU7206</strain>
    </source>
</reference>
<dbReference type="CDD" id="cd05930">
    <property type="entry name" value="A_NRPS"/>
    <property type="match status" value="1"/>
</dbReference>
<dbReference type="InterPro" id="IPR036736">
    <property type="entry name" value="ACP-like_sf"/>
</dbReference>
<dbReference type="InterPro" id="IPR042098">
    <property type="entry name" value="TauD-like_sf"/>
</dbReference>
<dbReference type="NCBIfam" id="NF003417">
    <property type="entry name" value="PRK04813.1"/>
    <property type="match status" value="2"/>
</dbReference>
<evidence type="ECO:0000256" key="3">
    <source>
        <dbReference type="ARBA" id="ARBA00022450"/>
    </source>
</evidence>
<dbReference type="Pfam" id="PF00550">
    <property type="entry name" value="PP-binding"/>
    <property type="match status" value="2"/>
</dbReference>
<evidence type="ECO:0000313" key="8">
    <source>
        <dbReference type="EMBL" id="ARP93998.1"/>
    </source>
</evidence>
<protein>
    <recommendedName>
        <fullName evidence="7">Carrier domain-containing protein</fullName>
    </recommendedName>
</protein>
<dbReference type="FunFam" id="3.30.300.30:FF:000010">
    <property type="entry name" value="Enterobactin synthetase component F"/>
    <property type="match status" value="1"/>
</dbReference>
<dbReference type="FunFam" id="3.40.50.980:FF:000002">
    <property type="entry name" value="Enterobactin synthetase component F"/>
    <property type="match status" value="1"/>
</dbReference>
<proteinExistence type="inferred from homology"/>
<dbReference type="SUPFAM" id="SSF52777">
    <property type="entry name" value="CoA-dependent acyltransferases"/>
    <property type="match status" value="8"/>
</dbReference>
<dbReference type="Gene3D" id="3.60.130.10">
    <property type="entry name" value="Clavaminate synthase-like"/>
    <property type="match status" value="1"/>
</dbReference>
<dbReference type="InterPro" id="IPR006162">
    <property type="entry name" value="Ppantetheine_attach_site"/>
</dbReference>
<dbReference type="PROSITE" id="PS50075">
    <property type="entry name" value="CARRIER"/>
    <property type="match status" value="2"/>
</dbReference>
<dbReference type="GO" id="GO:0072330">
    <property type="term" value="P:monocarboxylic acid biosynthetic process"/>
    <property type="evidence" value="ECO:0007669"/>
    <property type="project" value="UniProtKB-ARBA"/>
</dbReference>
<dbReference type="Pfam" id="PF00668">
    <property type="entry name" value="Condensation"/>
    <property type="match status" value="4"/>
</dbReference>
<dbReference type="PANTHER" id="PTHR45527:SF1">
    <property type="entry name" value="FATTY ACID SYNTHASE"/>
    <property type="match status" value="1"/>
</dbReference>
<gene>
    <name evidence="8" type="ORF">CAL15_06140</name>
</gene>
<evidence type="ECO:0000256" key="5">
    <source>
        <dbReference type="ARBA" id="ARBA00023002"/>
    </source>
</evidence>
<dbReference type="FunFam" id="1.10.1200.10:FF:000005">
    <property type="entry name" value="Nonribosomal peptide synthetase 1"/>
    <property type="match status" value="1"/>
</dbReference>
<dbReference type="FunFam" id="1.10.1200.10:FF:000016">
    <property type="entry name" value="Non-ribosomal peptide synthase"/>
    <property type="match status" value="1"/>
</dbReference>
<dbReference type="GO" id="GO:0016706">
    <property type="term" value="F:2-oxoglutarate-dependent dioxygenase activity"/>
    <property type="evidence" value="ECO:0007669"/>
    <property type="project" value="UniProtKB-ARBA"/>
</dbReference>
<dbReference type="NCBIfam" id="TIGR01733">
    <property type="entry name" value="AA-adenyl-dom"/>
    <property type="match status" value="2"/>
</dbReference>
<dbReference type="InterPro" id="IPR020806">
    <property type="entry name" value="PKS_PP-bd"/>
</dbReference>
<dbReference type="InterPro" id="IPR023213">
    <property type="entry name" value="CAT-like_dom_sf"/>
</dbReference>
<dbReference type="InterPro" id="IPR003819">
    <property type="entry name" value="TauD/TfdA-like"/>
</dbReference>
<dbReference type="Pfam" id="PF02668">
    <property type="entry name" value="TauD"/>
    <property type="match status" value="1"/>
</dbReference>
<keyword evidence="3" id="KW-0596">Phosphopantetheine</keyword>
<dbReference type="InterPro" id="IPR045851">
    <property type="entry name" value="AMP-bd_C_sf"/>
</dbReference>